<proteinExistence type="predicted"/>
<sequence length="99" mass="11177">MVDWILNVPSWSPNFIRSAHQMQLFCFVFTLTSETCLLSSSNIDLSQNISWYPCNLIPGGGAHDLTGKRILRAANNSTLKIKICKEEIPFKPLIVKLQL</sequence>
<dbReference type="EMBL" id="JXTB01000079">
    <property type="protein sequence ID" value="PON66469.1"/>
    <property type="molecule type" value="Genomic_DNA"/>
</dbReference>
<name>A0A2P5CZJ2_PARAD</name>
<evidence type="ECO:0000313" key="1">
    <source>
        <dbReference type="EMBL" id="PON66469.1"/>
    </source>
</evidence>
<accession>A0A2P5CZJ2</accession>
<dbReference type="AlphaFoldDB" id="A0A2P5CZJ2"/>
<keyword evidence="2" id="KW-1185">Reference proteome</keyword>
<gene>
    <name evidence="1" type="ORF">PanWU01x14_108910</name>
</gene>
<comment type="caution">
    <text evidence="1">The sequence shown here is derived from an EMBL/GenBank/DDBJ whole genome shotgun (WGS) entry which is preliminary data.</text>
</comment>
<dbReference type="Proteomes" id="UP000237105">
    <property type="component" value="Unassembled WGS sequence"/>
</dbReference>
<evidence type="ECO:0000313" key="2">
    <source>
        <dbReference type="Proteomes" id="UP000237105"/>
    </source>
</evidence>
<protein>
    <submittedName>
        <fullName evidence="1">Uncharacterized protein</fullName>
    </submittedName>
</protein>
<reference evidence="2" key="1">
    <citation type="submission" date="2016-06" db="EMBL/GenBank/DDBJ databases">
        <title>Parallel loss of symbiosis genes in relatives of nitrogen-fixing non-legume Parasponia.</title>
        <authorList>
            <person name="Van Velzen R."/>
            <person name="Holmer R."/>
            <person name="Bu F."/>
            <person name="Rutten L."/>
            <person name="Van Zeijl A."/>
            <person name="Liu W."/>
            <person name="Santuari L."/>
            <person name="Cao Q."/>
            <person name="Sharma T."/>
            <person name="Shen D."/>
            <person name="Roswanjaya Y."/>
            <person name="Wardhani T."/>
            <person name="Kalhor M.S."/>
            <person name="Jansen J."/>
            <person name="Van den Hoogen J."/>
            <person name="Gungor B."/>
            <person name="Hartog M."/>
            <person name="Hontelez J."/>
            <person name="Verver J."/>
            <person name="Yang W.-C."/>
            <person name="Schijlen E."/>
            <person name="Repin R."/>
            <person name="Schilthuizen M."/>
            <person name="Schranz E."/>
            <person name="Heidstra R."/>
            <person name="Miyata K."/>
            <person name="Fedorova E."/>
            <person name="Kohlen W."/>
            <person name="Bisseling T."/>
            <person name="Smit S."/>
            <person name="Geurts R."/>
        </authorList>
    </citation>
    <scope>NUCLEOTIDE SEQUENCE [LARGE SCALE GENOMIC DNA]</scope>
    <source>
        <strain evidence="2">cv. WU1-14</strain>
    </source>
</reference>
<organism evidence="1 2">
    <name type="scientific">Parasponia andersonii</name>
    <name type="common">Sponia andersonii</name>
    <dbReference type="NCBI Taxonomy" id="3476"/>
    <lineage>
        <taxon>Eukaryota</taxon>
        <taxon>Viridiplantae</taxon>
        <taxon>Streptophyta</taxon>
        <taxon>Embryophyta</taxon>
        <taxon>Tracheophyta</taxon>
        <taxon>Spermatophyta</taxon>
        <taxon>Magnoliopsida</taxon>
        <taxon>eudicotyledons</taxon>
        <taxon>Gunneridae</taxon>
        <taxon>Pentapetalae</taxon>
        <taxon>rosids</taxon>
        <taxon>fabids</taxon>
        <taxon>Rosales</taxon>
        <taxon>Cannabaceae</taxon>
        <taxon>Parasponia</taxon>
    </lineage>
</organism>